<evidence type="ECO:0000313" key="4">
    <source>
        <dbReference type="Proteomes" id="UP000396862"/>
    </source>
</evidence>
<evidence type="ECO:0000313" key="3">
    <source>
        <dbReference type="Proteomes" id="UP000240621"/>
    </source>
</evidence>
<dbReference type="RefSeq" id="WP_106543794.1">
    <property type="nucleotide sequence ID" value="NZ_BLAU01000001.1"/>
</dbReference>
<dbReference type="AlphaFoldDB" id="A0A2P8C6B7"/>
<accession>A0A2P8C6B7</accession>
<sequence length="149" mass="17414">MKEFSPHNSHQQEKRVANEELDSFRLISRPHSLKLLKQTEKERQIILQCTILPGTLSGVIGPVRIWPTTYLVDRENNHRSQLIDAWNIALYPDWYSVPDRKKIHRITLVFSALHDDCKQFDLVEDIPEKGAFVVKNIVRNKLGVYEVQI</sequence>
<evidence type="ECO:0000313" key="1">
    <source>
        <dbReference type="EMBL" id="GET22727.1"/>
    </source>
</evidence>
<dbReference type="EMBL" id="BLAU01000001">
    <property type="protein sequence ID" value="GET22727.1"/>
    <property type="molecule type" value="Genomic_DNA"/>
</dbReference>
<organism evidence="2 3">
    <name type="scientific">Prolixibacter denitrificans</name>
    <dbReference type="NCBI Taxonomy" id="1541063"/>
    <lineage>
        <taxon>Bacteria</taxon>
        <taxon>Pseudomonadati</taxon>
        <taxon>Bacteroidota</taxon>
        <taxon>Bacteroidia</taxon>
        <taxon>Marinilabiliales</taxon>
        <taxon>Prolixibacteraceae</taxon>
        <taxon>Prolixibacter</taxon>
    </lineage>
</organism>
<gene>
    <name evidence="2" type="ORF">CLV93_11525</name>
    <name evidence="1" type="ORF">JCM18694_29730</name>
</gene>
<keyword evidence="4" id="KW-1185">Reference proteome</keyword>
<dbReference type="Proteomes" id="UP000240621">
    <property type="component" value="Unassembled WGS sequence"/>
</dbReference>
<dbReference type="OrthoDB" id="674183at2"/>
<protein>
    <submittedName>
        <fullName evidence="2">Uncharacterized protein</fullName>
    </submittedName>
</protein>
<reference evidence="1 4" key="2">
    <citation type="submission" date="2019-10" db="EMBL/GenBank/DDBJ databases">
        <title>Prolixibacter strains distinguished by the presence of nitrate reductase genes were adept at nitrate-dependent anaerobic corrosion of metallic iron and carbon steel.</title>
        <authorList>
            <person name="Iino T."/>
            <person name="Shono N."/>
            <person name="Ito K."/>
            <person name="Nakamura R."/>
            <person name="Sueoka K."/>
            <person name="Harayama S."/>
            <person name="Ohkuma M."/>
        </authorList>
    </citation>
    <scope>NUCLEOTIDE SEQUENCE [LARGE SCALE GENOMIC DNA]</scope>
    <source>
        <strain evidence="1 4">MIC1-1</strain>
    </source>
</reference>
<proteinExistence type="predicted"/>
<reference evidence="2 3" key="1">
    <citation type="submission" date="2018-03" db="EMBL/GenBank/DDBJ databases">
        <title>Genomic Encyclopedia of Archaeal and Bacterial Type Strains, Phase II (KMG-II): from individual species to whole genera.</title>
        <authorList>
            <person name="Goeker M."/>
        </authorList>
    </citation>
    <scope>NUCLEOTIDE SEQUENCE [LARGE SCALE GENOMIC DNA]</scope>
    <source>
        <strain evidence="2 3">DSM 27267</strain>
    </source>
</reference>
<evidence type="ECO:0000313" key="2">
    <source>
        <dbReference type="EMBL" id="PSK80495.1"/>
    </source>
</evidence>
<dbReference type="EMBL" id="PYGC01000015">
    <property type="protein sequence ID" value="PSK80495.1"/>
    <property type="molecule type" value="Genomic_DNA"/>
</dbReference>
<name>A0A2P8C6B7_9BACT</name>
<dbReference type="Proteomes" id="UP000396862">
    <property type="component" value="Unassembled WGS sequence"/>
</dbReference>
<comment type="caution">
    <text evidence="2">The sequence shown here is derived from an EMBL/GenBank/DDBJ whole genome shotgun (WGS) entry which is preliminary data.</text>
</comment>